<sequence>MSLHIDLAVEDSGWEALGDLDGLLQRAVDQAQRTAGLDLAKEAEISVLLCDDATVRTLNRQWRGLDKATNVLSFPASSPLPLKEKPLLGDLAIAFETVRREAEHDGKTLSDHLTHLVVHGFLHLVGFDHEVEHEAVAMEALETRILAVLKIADPYADTDPAEASTS</sequence>
<organism evidence="8 9">
    <name type="scientific">Lichenifustis flavocetrariae</name>
    <dbReference type="NCBI Taxonomy" id="2949735"/>
    <lineage>
        <taxon>Bacteria</taxon>
        <taxon>Pseudomonadati</taxon>
        <taxon>Pseudomonadota</taxon>
        <taxon>Alphaproteobacteria</taxon>
        <taxon>Hyphomicrobiales</taxon>
        <taxon>Lichenihabitantaceae</taxon>
        <taxon>Lichenifustis</taxon>
    </lineage>
</organism>
<keyword evidence="6 7" id="KW-0862">Zinc</keyword>
<evidence type="ECO:0000256" key="3">
    <source>
        <dbReference type="ARBA" id="ARBA00022723"/>
    </source>
</evidence>
<keyword evidence="2 7" id="KW-0540">Nuclease</keyword>
<dbReference type="GO" id="GO:0008270">
    <property type="term" value="F:zinc ion binding"/>
    <property type="evidence" value="ECO:0007669"/>
    <property type="project" value="UniProtKB-UniRule"/>
</dbReference>
<dbReference type="PANTHER" id="PTHR46986">
    <property type="entry name" value="ENDORIBONUCLEASE YBEY, CHLOROPLASTIC"/>
    <property type="match status" value="1"/>
</dbReference>
<evidence type="ECO:0000256" key="2">
    <source>
        <dbReference type="ARBA" id="ARBA00022722"/>
    </source>
</evidence>
<dbReference type="SUPFAM" id="SSF55486">
    <property type="entry name" value="Metalloproteases ('zincins'), catalytic domain"/>
    <property type="match status" value="1"/>
</dbReference>
<comment type="subcellular location">
    <subcellularLocation>
        <location evidence="7">Cytoplasm</location>
    </subcellularLocation>
</comment>
<protein>
    <recommendedName>
        <fullName evidence="7">Endoribonuclease YbeY</fullName>
        <ecNumber evidence="7">3.1.-.-</ecNumber>
    </recommendedName>
</protein>
<dbReference type="GO" id="GO:0004222">
    <property type="term" value="F:metalloendopeptidase activity"/>
    <property type="evidence" value="ECO:0007669"/>
    <property type="project" value="InterPro"/>
</dbReference>
<dbReference type="InterPro" id="IPR002036">
    <property type="entry name" value="YbeY"/>
</dbReference>
<dbReference type="Pfam" id="PF02130">
    <property type="entry name" value="YbeY"/>
    <property type="match status" value="1"/>
</dbReference>
<dbReference type="Gene3D" id="3.40.390.30">
    <property type="entry name" value="Metalloproteases ('zincins'), catalytic domain"/>
    <property type="match status" value="1"/>
</dbReference>
<dbReference type="GO" id="GO:0006364">
    <property type="term" value="P:rRNA processing"/>
    <property type="evidence" value="ECO:0007669"/>
    <property type="project" value="UniProtKB-UniRule"/>
</dbReference>
<keyword evidence="7" id="KW-0698">rRNA processing</keyword>
<dbReference type="EMBL" id="JAMOIM010000001">
    <property type="protein sequence ID" value="MCW6506814.1"/>
    <property type="molecule type" value="Genomic_DNA"/>
</dbReference>
<keyword evidence="5 7" id="KW-0378">Hydrolase</keyword>
<proteinExistence type="inferred from homology"/>
<dbReference type="EC" id="3.1.-.-" evidence="7"/>
<keyword evidence="9" id="KW-1185">Reference proteome</keyword>
<keyword evidence="7" id="KW-0690">Ribosome biogenesis</keyword>
<evidence type="ECO:0000256" key="7">
    <source>
        <dbReference type="HAMAP-Rule" id="MF_00009"/>
    </source>
</evidence>
<dbReference type="HAMAP" id="MF_00009">
    <property type="entry name" value="Endoribonucl_YbeY"/>
    <property type="match status" value="1"/>
</dbReference>
<feature type="binding site" evidence="7">
    <location>
        <position position="123"/>
    </location>
    <ligand>
        <name>Zn(2+)</name>
        <dbReference type="ChEBI" id="CHEBI:29105"/>
        <note>catalytic</note>
    </ligand>
</feature>
<dbReference type="GO" id="GO:0004521">
    <property type="term" value="F:RNA endonuclease activity"/>
    <property type="evidence" value="ECO:0007669"/>
    <property type="project" value="UniProtKB-UniRule"/>
</dbReference>
<dbReference type="AlphaFoldDB" id="A0AA42CH21"/>
<accession>A0AA42CH21</accession>
<evidence type="ECO:0000313" key="9">
    <source>
        <dbReference type="Proteomes" id="UP001165667"/>
    </source>
</evidence>
<dbReference type="InterPro" id="IPR023091">
    <property type="entry name" value="MetalPrtase_cat_dom_sf_prd"/>
</dbReference>
<comment type="cofactor">
    <cofactor evidence="7">
        <name>Zn(2+)</name>
        <dbReference type="ChEBI" id="CHEBI:29105"/>
    </cofactor>
    <text evidence="7">Binds 1 zinc ion.</text>
</comment>
<feature type="binding site" evidence="7">
    <location>
        <position position="129"/>
    </location>
    <ligand>
        <name>Zn(2+)</name>
        <dbReference type="ChEBI" id="CHEBI:29105"/>
        <note>catalytic</note>
    </ligand>
</feature>
<dbReference type="PROSITE" id="PS01306">
    <property type="entry name" value="UPF0054"/>
    <property type="match status" value="1"/>
</dbReference>
<evidence type="ECO:0000256" key="1">
    <source>
        <dbReference type="ARBA" id="ARBA00010875"/>
    </source>
</evidence>
<gene>
    <name evidence="7 8" type="primary">ybeY</name>
    <name evidence="8" type="ORF">M8523_02115</name>
</gene>
<keyword evidence="7" id="KW-0963">Cytoplasm</keyword>
<evidence type="ECO:0000256" key="5">
    <source>
        <dbReference type="ARBA" id="ARBA00022801"/>
    </source>
</evidence>
<keyword evidence="4 7" id="KW-0255">Endonuclease</keyword>
<dbReference type="InterPro" id="IPR020549">
    <property type="entry name" value="YbeY_CS"/>
</dbReference>
<name>A0AA42CH21_9HYPH</name>
<dbReference type="Proteomes" id="UP001165667">
    <property type="component" value="Unassembled WGS sequence"/>
</dbReference>
<dbReference type="NCBIfam" id="TIGR00043">
    <property type="entry name" value="rRNA maturation RNase YbeY"/>
    <property type="match status" value="1"/>
</dbReference>
<dbReference type="PANTHER" id="PTHR46986:SF1">
    <property type="entry name" value="ENDORIBONUCLEASE YBEY, CHLOROPLASTIC"/>
    <property type="match status" value="1"/>
</dbReference>
<feature type="binding site" evidence="7">
    <location>
        <position position="119"/>
    </location>
    <ligand>
        <name>Zn(2+)</name>
        <dbReference type="ChEBI" id="CHEBI:29105"/>
        <note>catalytic</note>
    </ligand>
</feature>
<reference evidence="8" key="1">
    <citation type="submission" date="2022-05" db="EMBL/GenBank/DDBJ databases">
        <authorList>
            <person name="Pankratov T."/>
        </authorList>
    </citation>
    <scope>NUCLEOTIDE SEQUENCE</scope>
    <source>
        <strain evidence="8">BP6-180914</strain>
    </source>
</reference>
<comment type="caution">
    <text evidence="8">The sequence shown here is derived from an EMBL/GenBank/DDBJ whole genome shotgun (WGS) entry which is preliminary data.</text>
</comment>
<dbReference type="RefSeq" id="WP_282583158.1">
    <property type="nucleotide sequence ID" value="NZ_JAMOIM010000001.1"/>
</dbReference>
<comment type="function">
    <text evidence="7">Single strand-specific metallo-endoribonuclease involved in late-stage 70S ribosome quality control and in maturation of the 3' terminus of the 16S rRNA.</text>
</comment>
<dbReference type="GO" id="GO:0005737">
    <property type="term" value="C:cytoplasm"/>
    <property type="evidence" value="ECO:0007669"/>
    <property type="project" value="UniProtKB-SubCell"/>
</dbReference>
<evidence type="ECO:0000256" key="6">
    <source>
        <dbReference type="ARBA" id="ARBA00022833"/>
    </source>
</evidence>
<evidence type="ECO:0000313" key="8">
    <source>
        <dbReference type="EMBL" id="MCW6506814.1"/>
    </source>
</evidence>
<keyword evidence="3 7" id="KW-0479">Metal-binding</keyword>
<comment type="similarity">
    <text evidence="1 7">Belongs to the endoribonuclease YbeY family.</text>
</comment>
<evidence type="ECO:0000256" key="4">
    <source>
        <dbReference type="ARBA" id="ARBA00022759"/>
    </source>
</evidence>